<dbReference type="GO" id="GO:0071031">
    <property type="term" value="P:nuclear mRNA surveillance of mRNA 3'-end processing"/>
    <property type="evidence" value="ECO:0007669"/>
    <property type="project" value="TreeGrafter"/>
</dbReference>
<dbReference type="InterPro" id="IPR051644">
    <property type="entry name" value="TRAMP_AT-DNA-binding"/>
</dbReference>
<evidence type="ECO:0000256" key="2">
    <source>
        <dbReference type="ARBA" id="ARBA00022723"/>
    </source>
</evidence>
<dbReference type="SMART" id="SM00343">
    <property type="entry name" value="ZnF_C2HC"/>
    <property type="match status" value="5"/>
</dbReference>
<dbReference type="RefSeq" id="XP_036790278.1">
    <property type="nucleotide sequence ID" value="XM_036934383.1"/>
</dbReference>
<feature type="region of interest" description="Disordered" evidence="10">
    <location>
        <begin position="1"/>
        <end position="276"/>
    </location>
</feature>
<dbReference type="GO" id="GO:0071035">
    <property type="term" value="P:nuclear polyadenylation-dependent rRNA catabolic process"/>
    <property type="evidence" value="ECO:0007669"/>
    <property type="project" value="TreeGrafter"/>
</dbReference>
<dbReference type="PANTHER" id="PTHR46543:SF1">
    <property type="entry name" value="ZINC FINGER CCHC DOMAIN-CONTAINING PROTEIN 7"/>
    <property type="match status" value="1"/>
</dbReference>
<sequence>MFGGYADRAELEDELYAEESEGSEGDDSELEFRLYSQLHYSSNPGEREEVGDRHLSSSHGEEEEEEEVGDRRLSSSHGEKEEVGDRRLSSSHGEKEEKVGDRRLSSSHGEKEEEVGDRRLSSSHGEKEEEEDGSKAKRQRPPLSNDHSNRDLRQNLLGDTEQKQQKVKLKTQKGRKRQRGLSKGDPRRQRLFQEVIVIDSSQDDVITVSDNTEEDDGVCSLKGQRLKKGPLQASTPGQQRNPAPKKGRSSVGSDSVVVLDSGSGAKSGSDSDSDSLESWMILDSGKQDGDQGIILNLEGEGDIKDGDEGTWVIADRDREAQIVNRRGGGPRGKRVANRYYADKNVTCHSCKRTGHLSTSCPTPPEPCCVLCGERGHTMLSCPSKHCRNCGLPGHLDEVCVVPNLRYKWCYRCGVQGHLNDACPEIWRQYHITTKSGPVLVVKGEDNARTNPCCYNCSLRGHFGFDCSVRRMFAGFPPNSPFINQYDSRLSIRNRDYRAQLRVQELKDAGLFPRRVSPDRDARDDDPPGKRQRTDSNPSYRPYQNYPPKTYQATPDRTHIRFSGGQEKPWTPKHKLKESREGKGFTPASATPKSNMADRNQPGSQERQKKKQRKLAKNKMAAAADESLDFPRGQGPSTKRKKKGPKGPPPSAGAPPTFHPKGPASHTPDRLFGAAKKGASKKKKRENGRDRKAAKEEKLFPTDENLFLIKQRKPRR</sequence>
<evidence type="ECO:0000256" key="10">
    <source>
        <dbReference type="SAM" id="MobiDB-lite"/>
    </source>
</evidence>
<comment type="subcellular location">
    <subcellularLocation>
        <location evidence="1">Nucleus</location>
    </subcellularLocation>
</comment>
<feature type="compositionally biased region" description="Acidic residues" evidence="10">
    <location>
        <begin position="10"/>
        <end position="29"/>
    </location>
</feature>
<evidence type="ECO:0000256" key="3">
    <source>
        <dbReference type="ARBA" id="ARBA00022737"/>
    </source>
</evidence>
<dbReference type="GeneID" id="118936868"/>
<dbReference type="Proteomes" id="UP000694395">
    <property type="component" value="Chromosome 10"/>
</dbReference>
<dbReference type="Gene3D" id="4.10.60.10">
    <property type="entry name" value="Zinc finger, CCHC-type"/>
    <property type="match status" value="2"/>
</dbReference>
<name>A0A8K9UJH0_ONCMY</name>
<keyword evidence="4 9" id="KW-0863">Zinc-finger</keyword>
<feature type="compositionally biased region" description="Basic and acidic residues" evidence="10">
    <location>
        <begin position="515"/>
        <end position="533"/>
    </location>
</feature>
<keyword evidence="3" id="KW-0677">Repeat</keyword>
<dbReference type="GO" id="GO:0003723">
    <property type="term" value="F:RNA binding"/>
    <property type="evidence" value="ECO:0007669"/>
    <property type="project" value="TreeGrafter"/>
</dbReference>
<keyword evidence="2" id="KW-0479">Metal-binding</keyword>
<dbReference type="PROSITE" id="PS50158">
    <property type="entry name" value="ZF_CCHC"/>
    <property type="match status" value="3"/>
</dbReference>
<reference evidence="12" key="1">
    <citation type="submission" date="2020-07" db="EMBL/GenBank/DDBJ databases">
        <title>A long reads based de novo assembly of the rainbow trout Arlee double haploid line genome.</title>
        <authorList>
            <person name="Gao G."/>
            <person name="Palti Y."/>
        </authorList>
    </citation>
    <scope>NUCLEOTIDE SEQUENCE [LARGE SCALE GENOMIC DNA]</scope>
</reference>
<feature type="region of interest" description="Disordered" evidence="10">
    <location>
        <begin position="508"/>
        <end position="715"/>
    </location>
</feature>
<dbReference type="RefSeq" id="XP_036790276.1">
    <property type="nucleotide sequence ID" value="XM_036934381.1"/>
</dbReference>
<keyword evidence="13" id="KW-1185">Reference proteome</keyword>
<feature type="compositionally biased region" description="Basic and acidic residues" evidence="10">
    <location>
        <begin position="69"/>
        <end position="127"/>
    </location>
</feature>
<dbReference type="GO" id="GO:0071036">
    <property type="term" value="P:nuclear polyadenylation-dependent snoRNA catabolic process"/>
    <property type="evidence" value="ECO:0007669"/>
    <property type="project" value="TreeGrafter"/>
</dbReference>
<evidence type="ECO:0000313" key="13">
    <source>
        <dbReference type="Proteomes" id="UP000694395"/>
    </source>
</evidence>
<reference evidence="12" key="2">
    <citation type="submission" date="2025-08" db="UniProtKB">
        <authorList>
            <consortium name="Ensembl"/>
        </authorList>
    </citation>
    <scope>IDENTIFICATION</scope>
</reference>
<dbReference type="SUPFAM" id="SSF57756">
    <property type="entry name" value="Retrovirus zinc finger-like domains"/>
    <property type="match status" value="2"/>
</dbReference>
<dbReference type="KEGG" id="omy:118936868"/>
<dbReference type="OrthoDB" id="7608935at2759"/>
<dbReference type="AlphaFoldDB" id="A0A8K9UJH0"/>
<evidence type="ECO:0000256" key="8">
    <source>
        <dbReference type="ARBA" id="ARBA00043023"/>
    </source>
</evidence>
<feature type="compositionally biased region" description="Basic and acidic residues" evidence="10">
    <location>
        <begin position="686"/>
        <end position="700"/>
    </location>
</feature>
<dbReference type="GO" id="GO:0008270">
    <property type="term" value="F:zinc ion binding"/>
    <property type="evidence" value="ECO:0007669"/>
    <property type="project" value="UniProtKB-KW"/>
</dbReference>
<evidence type="ECO:0000256" key="1">
    <source>
        <dbReference type="ARBA" id="ARBA00004123"/>
    </source>
</evidence>
<evidence type="ECO:0000256" key="4">
    <source>
        <dbReference type="ARBA" id="ARBA00022771"/>
    </source>
</evidence>
<accession>A0A8K9UJH0</accession>
<dbReference type="RefSeq" id="XP_036790280.1">
    <property type="nucleotide sequence ID" value="XM_036934385.1"/>
</dbReference>
<feature type="compositionally biased region" description="Polar residues" evidence="10">
    <location>
        <begin position="232"/>
        <end position="241"/>
    </location>
</feature>
<evidence type="ECO:0000256" key="5">
    <source>
        <dbReference type="ARBA" id="ARBA00022833"/>
    </source>
</evidence>
<feature type="domain" description="CCHC-type" evidence="11">
    <location>
        <begin position="347"/>
        <end position="361"/>
    </location>
</feature>
<organism evidence="12 13">
    <name type="scientific">Oncorhynchus mykiss</name>
    <name type="common">Rainbow trout</name>
    <name type="synonym">Salmo gairdneri</name>
    <dbReference type="NCBI Taxonomy" id="8022"/>
    <lineage>
        <taxon>Eukaryota</taxon>
        <taxon>Metazoa</taxon>
        <taxon>Chordata</taxon>
        <taxon>Craniata</taxon>
        <taxon>Vertebrata</taxon>
        <taxon>Euteleostomi</taxon>
        <taxon>Actinopterygii</taxon>
        <taxon>Neopterygii</taxon>
        <taxon>Teleostei</taxon>
        <taxon>Protacanthopterygii</taxon>
        <taxon>Salmoniformes</taxon>
        <taxon>Salmonidae</taxon>
        <taxon>Salmoninae</taxon>
        <taxon>Oncorhynchus</taxon>
    </lineage>
</organism>
<feature type="domain" description="CCHC-type" evidence="11">
    <location>
        <begin position="453"/>
        <end position="466"/>
    </location>
</feature>
<dbReference type="GO" id="GO:0071037">
    <property type="term" value="P:nuclear polyadenylation-dependent snRNA catabolic process"/>
    <property type="evidence" value="ECO:0007669"/>
    <property type="project" value="TreeGrafter"/>
</dbReference>
<evidence type="ECO:0000259" key="11">
    <source>
        <dbReference type="PROSITE" id="PS50158"/>
    </source>
</evidence>
<evidence type="ECO:0000256" key="9">
    <source>
        <dbReference type="PROSITE-ProRule" id="PRU00047"/>
    </source>
</evidence>
<feature type="compositionally biased region" description="Basic and acidic residues" evidence="10">
    <location>
        <begin position="45"/>
        <end position="55"/>
    </location>
</feature>
<feature type="domain" description="CCHC-type" evidence="11">
    <location>
        <begin position="409"/>
        <end position="424"/>
    </location>
</feature>
<feature type="compositionally biased region" description="Polar residues" evidence="10">
    <location>
        <begin position="199"/>
        <end position="210"/>
    </location>
</feature>
<dbReference type="Ensembl" id="ENSOMYT00000149931.1">
    <property type="protein sequence ID" value="ENSOMYP00000112344.1"/>
    <property type="gene ID" value="ENSOMYG00000063399.1"/>
</dbReference>
<keyword evidence="6" id="KW-0539">Nucleus</keyword>
<keyword evidence="5" id="KW-0862">Zinc</keyword>
<dbReference type="GeneTree" id="ENSGT00940000169057"/>
<dbReference type="GO" id="GO:0071039">
    <property type="term" value="P:nuclear polyadenylation-dependent CUT catabolic process"/>
    <property type="evidence" value="ECO:0007669"/>
    <property type="project" value="TreeGrafter"/>
</dbReference>
<dbReference type="GO" id="GO:0071038">
    <property type="term" value="P:TRAMP-dependent tRNA surveillance pathway"/>
    <property type="evidence" value="ECO:0007669"/>
    <property type="project" value="TreeGrafter"/>
</dbReference>
<evidence type="ECO:0000256" key="7">
    <source>
        <dbReference type="ARBA" id="ARBA00041190"/>
    </source>
</evidence>
<dbReference type="GO" id="GO:0031499">
    <property type="term" value="C:TRAMP complex"/>
    <property type="evidence" value="ECO:0007669"/>
    <property type="project" value="TreeGrafter"/>
</dbReference>
<evidence type="ECO:0000256" key="6">
    <source>
        <dbReference type="ARBA" id="ARBA00023242"/>
    </source>
</evidence>
<protein>
    <recommendedName>
        <fullName evidence="7">Zinc finger CCHC domain-containing protein 7</fullName>
    </recommendedName>
    <alternativeName>
        <fullName evidence="8">TRAMP-like complex RNA-binding factor ZCCHC7</fullName>
    </alternativeName>
</protein>
<feature type="compositionally biased region" description="Basic residues" evidence="10">
    <location>
        <begin position="607"/>
        <end position="616"/>
    </location>
</feature>
<dbReference type="RefSeq" id="XP_036790279.1">
    <property type="nucleotide sequence ID" value="XM_036934384.1"/>
</dbReference>
<reference evidence="12" key="3">
    <citation type="submission" date="2025-09" db="UniProtKB">
        <authorList>
            <consortium name="Ensembl"/>
        </authorList>
    </citation>
    <scope>IDENTIFICATION</scope>
</reference>
<proteinExistence type="predicted"/>
<dbReference type="InterPro" id="IPR036875">
    <property type="entry name" value="Znf_CCHC_sf"/>
</dbReference>
<evidence type="ECO:0000313" key="12">
    <source>
        <dbReference type="Ensembl" id="ENSOMYP00000112344.1"/>
    </source>
</evidence>
<dbReference type="InterPro" id="IPR001878">
    <property type="entry name" value="Znf_CCHC"/>
</dbReference>
<feature type="compositionally biased region" description="Low complexity" evidence="10">
    <location>
        <begin position="249"/>
        <end position="270"/>
    </location>
</feature>
<feature type="compositionally biased region" description="Basic residues" evidence="10">
    <location>
        <begin position="165"/>
        <end position="180"/>
    </location>
</feature>
<dbReference type="PANTHER" id="PTHR46543">
    <property type="entry name" value="ZINC FINGER CCHC DOMAIN-CONTAINING PROTEIN 7"/>
    <property type="match status" value="1"/>
</dbReference>
<feature type="compositionally biased region" description="Polar residues" evidence="10">
    <location>
        <begin position="587"/>
        <end position="604"/>
    </location>
</feature>
<dbReference type="RefSeq" id="XP_036790275.1">
    <property type="nucleotide sequence ID" value="XM_036934380.1"/>
</dbReference>